<dbReference type="InterPro" id="IPR005225">
    <property type="entry name" value="Small_GTP-bd"/>
</dbReference>
<dbReference type="InterPro" id="IPR036925">
    <property type="entry name" value="TIF_IF2_dom3_sf"/>
</dbReference>
<dbReference type="NCBIfam" id="NF003078">
    <property type="entry name" value="PRK04004.1"/>
    <property type="match status" value="1"/>
</dbReference>
<feature type="domain" description="Tr-type G" evidence="14">
    <location>
        <begin position="281"/>
        <end position="500"/>
    </location>
</feature>
<feature type="region of interest" description="Disordered" evidence="13">
    <location>
        <begin position="1"/>
        <end position="140"/>
    </location>
</feature>
<keyword evidence="11" id="KW-0342">GTP-binding</keyword>
<evidence type="ECO:0000256" key="13">
    <source>
        <dbReference type="SAM" id="MobiDB-lite"/>
    </source>
</evidence>
<comment type="subcellular location">
    <subcellularLocation>
        <location evidence="1">Cytoplasm</location>
    </subcellularLocation>
</comment>
<dbReference type="GO" id="GO:0046872">
    <property type="term" value="F:metal ion binding"/>
    <property type="evidence" value="ECO:0007669"/>
    <property type="project" value="UniProtKB-KW"/>
</dbReference>
<dbReference type="InterPro" id="IPR029459">
    <property type="entry name" value="EFTU-type"/>
</dbReference>
<dbReference type="GO" id="GO:0003743">
    <property type="term" value="F:translation initiation factor activity"/>
    <property type="evidence" value="ECO:0007669"/>
    <property type="project" value="UniProtKB-KW"/>
</dbReference>
<dbReference type="InterPro" id="IPR009000">
    <property type="entry name" value="Transl_B-barrel_sf"/>
</dbReference>
<keyword evidence="8" id="KW-0547">Nucleotide-binding</keyword>
<dbReference type="SUPFAM" id="SSF52540">
    <property type="entry name" value="P-loop containing nucleoside triphosphate hydrolases"/>
    <property type="match status" value="1"/>
</dbReference>
<dbReference type="FunFam" id="2.40.30.10:FF:000013">
    <property type="entry name" value="eukaryotic translation initiation factor 5B"/>
    <property type="match status" value="1"/>
</dbReference>
<keyword evidence="7" id="KW-0479">Metal-binding</keyword>
<dbReference type="Pfam" id="PF11987">
    <property type="entry name" value="IF-2"/>
    <property type="match status" value="1"/>
</dbReference>
<dbReference type="GO" id="GO:0005525">
    <property type="term" value="F:GTP binding"/>
    <property type="evidence" value="ECO:0007669"/>
    <property type="project" value="UniProtKB-KW"/>
</dbReference>
<dbReference type="EC" id="3.6.5.3" evidence="3"/>
<dbReference type="InterPro" id="IPR015760">
    <property type="entry name" value="TIF_IF2"/>
</dbReference>
<proteinExistence type="inferred from homology"/>
<dbReference type="InterPro" id="IPR000795">
    <property type="entry name" value="T_Tr_GTP-bd_dom"/>
</dbReference>
<dbReference type="AlphaFoldDB" id="A0ABC8VJF5"/>
<name>A0ABC8VJF5_9POAL</name>
<evidence type="ECO:0000256" key="11">
    <source>
        <dbReference type="ARBA" id="ARBA00023134"/>
    </source>
</evidence>
<keyword evidence="9" id="KW-0378">Hydrolase</keyword>
<gene>
    <name evidence="15" type="ORF">URODEC1_LOCUS4115</name>
</gene>
<dbReference type="FunFam" id="3.40.50.10050:FF:000002">
    <property type="entry name" value="Eukaryotic translation initiation factor 5B"/>
    <property type="match status" value="1"/>
</dbReference>
<sequence>MSSRTPTGAGSRAAAAGGGGGRRKPAASGARPAPRQHVRMIQEQLARAREEERRAEERRREEEERRTEEERRAREEAERRAEEEERAREERRRKRQEEAKKRVEREERRRMEDAQRRLGIDVADVASAGDGGSGTQRRPVYESRKKLLPKHHENVQSEANFRETQVFELQLEDAQSNGSLEDTDGVVVDVMELGDEQITPKLSEESNGIDDDAWENKSFDEFDVLSCGKSPFGDEEDDQAEEKHVSSAAPIAKSSLSEDIAVDEVSIPLDEGSNGVIHRELRAPICCILGHVDAGKTKLLDCIRRSNVQGGEAGGITQQIGATYLPVENIRERTSLKAEATIKVPGLLVIDTPGHQSFSNMRIRGSSLCDVAVVVVDITRGLENQTIESLDLLKHRNVRFVVALNKVDRLYGWKTCPNAPIAKALKNQSDDVRSEFKWRVTEVVTQLKENGFNAALYYENKKIKEVINIVPTSSVSAEGIPDLLLLLVRWVPEIMMERLTYVNNVECTVLEVNEDKDFGTTIDVVLINGALRKGDQIVVCTKQGPVTTNIRYLLTPYPMKELKAKGVYKHHEELKAAQGVKIAVRGLRHAIPGTALIVVKPGDDLEQAEAAAVQEINRANSLVNEDESSESDDGAAIQEISKIKTCKEGVYVQASSIGTLEAIIEHLKSLSFDIPVSGCNLGPVHKQDVMKATAMLKRKEEYAAILAFDVKVMPEAFDLAAESGVKIFVADTVYKLVDSFTDHIKKLKEEKKKQYAAEAVFPCTLKILPNRVYHKKDPIVCDVEILEGVVKVGAPICVSVPSKDRGADVVHSLGRISSMETSNGMQIDSAKKGVVAIKIIGENPQERSRLYGRHFNADNELLSQISRNSIDVLKEYYRDEMSDENWQLIRRLKKQFGIP</sequence>
<comment type="similarity">
    <text evidence="2">Belongs to the TRAFAC class translation factor GTPase superfamily. Classic translation factor GTPase family. IF-2 subfamily.</text>
</comment>
<evidence type="ECO:0000256" key="12">
    <source>
        <dbReference type="ARBA" id="ARBA00032478"/>
    </source>
</evidence>
<dbReference type="Gene3D" id="3.40.50.10050">
    <property type="entry name" value="Translation initiation factor IF- 2, domain 3"/>
    <property type="match status" value="1"/>
</dbReference>
<dbReference type="SUPFAM" id="SSF50447">
    <property type="entry name" value="Translation proteins"/>
    <property type="match status" value="1"/>
</dbReference>
<dbReference type="NCBIfam" id="TIGR00231">
    <property type="entry name" value="small_GTP"/>
    <property type="match status" value="1"/>
</dbReference>
<evidence type="ECO:0000313" key="16">
    <source>
        <dbReference type="Proteomes" id="UP001497457"/>
    </source>
</evidence>
<dbReference type="Gene3D" id="2.40.30.10">
    <property type="entry name" value="Translation factors"/>
    <property type="match status" value="2"/>
</dbReference>
<accession>A0ABC8VJF5</accession>
<evidence type="ECO:0000256" key="9">
    <source>
        <dbReference type="ARBA" id="ARBA00022801"/>
    </source>
</evidence>
<dbReference type="InterPro" id="IPR027417">
    <property type="entry name" value="P-loop_NTPase"/>
</dbReference>
<dbReference type="Pfam" id="PF00009">
    <property type="entry name" value="GTP_EFTU"/>
    <property type="match status" value="1"/>
</dbReference>
<feature type="compositionally biased region" description="Basic and acidic residues" evidence="13">
    <location>
        <begin position="46"/>
        <end position="119"/>
    </location>
</feature>
<evidence type="ECO:0000256" key="5">
    <source>
        <dbReference type="ARBA" id="ARBA00022490"/>
    </source>
</evidence>
<evidence type="ECO:0000256" key="3">
    <source>
        <dbReference type="ARBA" id="ARBA00011986"/>
    </source>
</evidence>
<feature type="compositionally biased region" description="Low complexity" evidence="13">
    <location>
        <begin position="26"/>
        <end position="35"/>
    </location>
</feature>
<reference evidence="15" key="1">
    <citation type="submission" date="2024-10" db="EMBL/GenBank/DDBJ databases">
        <authorList>
            <person name="Ryan C."/>
        </authorList>
    </citation>
    <scope>NUCLEOTIDE SEQUENCE [LARGE SCALE GENOMIC DNA]</scope>
</reference>
<evidence type="ECO:0000256" key="8">
    <source>
        <dbReference type="ARBA" id="ARBA00022741"/>
    </source>
</evidence>
<evidence type="ECO:0000256" key="7">
    <source>
        <dbReference type="ARBA" id="ARBA00022723"/>
    </source>
</evidence>
<dbReference type="InterPro" id="IPR023115">
    <property type="entry name" value="TIF_IF2_dom3"/>
</dbReference>
<organism evidence="15 16">
    <name type="scientific">Urochloa decumbens</name>
    <dbReference type="NCBI Taxonomy" id="240449"/>
    <lineage>
        <taxon>Eukaryota</taxon>
        <taxon>Viridiplantae</taxon>
        <taxon>Streptophyta</taxon>
        <taxon>Embryophyta</taxon>
        <taxon>Tracheophyta</taxon>
        <taxon>Spermatophyta</taxon>
        <taxon>Magnoliopsida</taxon>
        <taxon>Liliopsida</taxon>
        <taxon>Poales</taxon>
        <taxon>Poaceae</taxon>
        <taxon>PACMAD clade</taxon>
        <taxon>Panicoideae</taxon>
        <taxon>Panicodae</taxon>
        <taxon>Paniceae</taxon>
        <taxon>Melinidinae</taxon>
        <taxon>Urochloa</taxon>
    </lineage>
</organism>
<dbReference type="Pfam" id="PF14578">
    <property type="entry name" value="GTP_EFTU_D4"/>
    <property type="match status" value="1"/>
</dbReference>
<dbReference type="FunFam" id="3.40.50.300:FF:000112">
    <property type="entry name" value="Eukaryotic translation initiation factor 5B"/>
    <property type="match status" value="1"/>
</dbReference>
<keyword evidence="16" id="KW-1185">Reference proteome</keyword>
<dbReference type="SUPFAM" id="SSF52156">
    <property type="entry name" value="Initiation factor IF2/eIF5b, domain 3"/>
    <property type="match status" value="1"/>
</dbReference>
<dbReference type="GO" id="GO:0016787">
    <property type="term" value="F:hydrolase activity"/>
    <property type="evidence" value="ECO:0007669"/>
    <property type="project" value="UniProtKB-KW"/>
</dbReference>
<evidence type="ECO:0000259" key="14">
    <source>
        <dbReference type="PROSITE" id="PS51722"/>
    </source>
</evidence>
<keyword evidence="5" id="KW-0963">Cytoplasm</keyword>
<keyword evidence="6" id="KW-0396">Initiation factor</keyword>
<dbReference type="GO" id="GO:0005737">
    <property type="term" value="C:cytoplasm"/>
    <property type="evidence" value="ECO:0007669"/>
    <property type="project" value="UniProtKB-SubCell"/>
</dbReference>
<evidence type="ECO:0000313" key="15">
    <source>
        <dbReference type="EMBL" id="CAL4892074.1"/>
    </source>
</evidence>
<dbReference type="PRINTS" id="PR00315">
    <property type="entry name" value="ELONGATNFCT"/>
</dbReference>
<dbReference type="CDD" id="cd03703">
    <property type="entry name" value="aeIF5B_II"/>
    <property type="match status" value="1"/>
</dbReference>
<keyword evidence="10" id="KW-0648">Protein biosynthesis</keyword>
<feature type="compositionally biased region" description="Low complexity" evidence="13">
    <location>
        <begin position="1"/>
        <end position="15"/>
    </location>
</feature>
<dbReference type="PROSITE" id="PS51722">
    <property type="entry name" value="G_TR_2"/>
    <property type="match status" value="1"/>
</dbReference>
<dbReference type="Proteomes" id="UP001497457">
    <property type="component" value="Chromosome 10rd"/>
</dbReference>
<evidence type="ECO:0000256" key="10">
    <source>
        <dbReference type="ARBA" id="ARBA00022917"/>
    </source>
</evidence>
<feature type="region of interest" description="Disordered" evidence="13">
    <location>
        <begin position="230"/>
        <end position="250"/>
    </location>
</feature>
<dbReference type="EMBL" id="OZ075120">
    <property type="protein sequence ID" value="CAL4892074.1"/>
    <property type="molecule type" value="Genomic_DNA"/>
</dbReference>
<protein>
    <recommendedName>
        <fullName evidence="4">Eukaryotic translation initiation factor 5B</fullName>
        <ecNumber evidence="3">3.6.5.3</ecNumber>
    </recommendedName>
    <alternativeName>
        <fullName evidence="12">Translation initiation factor IF-2</fullName>
    </alternativeName>
</protein>
<dbReference type="PANTHER" id="PTHR43381:SF10">
    <property type="entry name" value="TR-TYPE G DOMAIN-CONTAINING PROTEIN"/>
    <property type="match status" value="1"/>
</dbReference>
<dbReference type="PANTHER" id="PTHR43381">
    <property type="entry name" value="TRANSLATION INITIATION FACTOR IF-2-RELATED"/>
    <property type="match status" value="1"/>
</dbReference>
<evidence type="ECO:0000256" key="4">
    <source>
        <dbReference type="ARBA" id="ARBA00013824"/>
    </source>
</evidence>
<evidence type="ECO:0000256" key="6">
    <source>
        <dbReference type="ARBA" id="ARBA00022540"/>
    </source>
</evidence>
<evidence type="ECO:0000256" key="2">
    <source>
        <dbReference type="ARBA" id="ARBA00007733"/>
    </source>
</evidence>
<dbReference type="Gene3D" id="3.40.50.300">
    <property type="entry name" value="P-loop containing nucleotide triphosphate hydrolases"/>
    <property type="match status" value="1"/>
</dbReference>
<evidence type="ECO:0000256" key="1">
    <source>
        <dbReference type="ARBA" id="ARBA00004496"/>
    </source>
</evidence>
<dbReference type="CDD" id="cd01887">
    <property type="entry name" value="IF2_eIF5B"/>
    <property type="match status" value="1"/>
</dbReference>